<accession>A0A7X1B5B2</accession>
<gene>
    <name evidence="3" type="ORF">H5P27_01955</name>
    <name evidence="4" type="ORF">H5P27_02010</name>
    <name evidence="5" type="ORF">H5P27_02035</name>
</gene>
<evidence type="ECO:0000313" key="6">
    <source>
        <dbReference type="Proteomes" id="UP000526501"/>
    </source>
</evidence>
<keyword evidence="6" id="KW-1185">Reference proteome</keyword>
<evidence type="ECO:0000313" key="5">
    <source>
        <dbReference type="EMBL" id="MBC2604828.1"/>
    </source>
</evidence>
<feature type="region of interest" description="Disordered" evidence="1">
    <location>
        <begin position="87"/>
        <end position="117"/>
    </location>
</feature>
<name>A0A7X1B5B2_9BACT</name>
<evidence type="ECO:0000256" key="2">
    <source>
        <dbReference type="SAM" id="Phobius"/>
    </source>
</evidence>
<evidence type="ECO:0000256" key="1">
    <source>
        <dbReference type="SAM" id="MobiDB-lite"/>
    </source>
</evidence>
<reference evidence="5 6" key="1">
    <citation type="submission" date="2020-07" db="EMBL/GenBank/DDBJ databases">
        <authorList>
            <person name="Feng X."/>
        </authorList>
    </citation>
    <scope>NUCLEOTIDE SEQUENCE [LARGE SCALE GENOMIC DNA]</scope>
    <source>
        <strain evidence="5 6">JCM23202</strain>
    </source>
</reference>
<dbReference type="Proteomes" id="UP000526501">
    <property type="component" value="Unassembled WGS sequence"/>
</dbReference>
<evidence type="ECO:0000313" key="4">
    <source>
        <dbReference type="EMBL" id="MBC2604823.1"/>
    </source>
</evidence>
<dbReference type="EMBL" id="JACHVC010000002">
    <property type="protein sequence ID" value="MBC2604812.1"/>
    <property type="molecule type" value="Genomic_DNA"/>
</dbReference>
<comment type="caution">
    <text evidence="5">The sequence shown here is derived from an EMBL/GenBank/DDBJ whole genome shotgun (WGS) entry which is preliminary data.</text>
</comment>
<dbReference type="EMBL" id="JACHVC010000003">
    <property type="protein sequence ID" value="MBC2604823.1"/>
    <property type="molecule type" value="Genomic_DNA"/>
</dbReference>
<keyword evidence="2" id="KW-0472">Membrane</keyword>
<dbReference type="RefSeq" id="WP_185658711.1">
    <property type="nucleotide sequence ID" value="NZ_CAWPOO010000002.1"/>
</dbReference>
<proteinExistence type="predicted"/>
<organism evidence="5 6">
    <name type="scientific">Pelagicoccus albus</name>
    <dbReference type="NCBI Taxonomy" id="415222"/>
    <lineage>
        <taxon>Bacteria</taxon>
        <taxon>Pseudomonadati</taxon>
        <taxon>Verrucomicrobiota</taxon>
        <taxon>Opitutia</taxon>
        <taxon>Puniceicoccales</taxon>
        <taxon>Pelagicoccaceae</taxon>
        <taxon>Pelagicoccus</taxon>
    </lineage>
</organism>
<evidence type="ECO:0000313" key="3">
    <source>
        <dbReference type="EMBL" id="MBC2604812.1"/>
    </source>
</evidence>
<feature type="transmembrane region" description="Helical" evidence="2">
    <location>
        <begin position="12"/>
        <end position="34"/>
    </location>
</feature>
<dbReference type="AlphaFoldDB" id="A0A7X1B5B2"/>
<sequence length="117" mass="13375">MNRITESYLKHWVAGLKLIGKLILFVIVLAIFSLPLNFLEEVVSEQKEQDTFRFVIVTGYWITIILVLPFIYGLVGRVTYLVSDESVGAESKKDDEDEIPCLNGNMEFDPNLPPRKL</sequence>
<keyword evidence="2" id="KW-1133">Transmembrane helix</keyword>
<feature type="transmembrane region" description="Helical" evidence="2">
    <location>
        <begin position="54"/>
        <end position="75"/>
    </location>
</feature>
<protein>
    <submittedName>
        <fullName evidence="5">Uncharacterized protein</fullName>
    </submittedName>
</protein>
<keyword evidence="2" id="KW-0812">Transmembrane</keyword>
<dbReference type="EMBL" id="JACHVC010000003">
    <property type="protein sequence ID" value="MBC2604828.1"/>
    <property type="molecule type" value="Genomic_DNA"/>
</dbReference>